<feature type="transmembrane region" description="Helical" evidence="1">
    <location>
        <begin position="12"/>
        <end position="32"/>
    </location>
</feature>
<evidence type="ECO:0000313" key="3">
    <source>
        <dbReference type="Proteomes" id="UP001153269"/>
    </source>
</evidence>
<comment type="caution">
    <text evidence="2">The sequence shown here is derived from an EMBL/GenBank/DDBJ whole genome shotgun (WGS) entry which is preliminary data.</text>
</comment>
<dbReference type="Proteomes" id="UP001153269">
    <property type="component" value="Unassembled WGS sequence"/>
</dbReference>
<sequence length="113" mass="12315">MIRIKKSSQHATIITIIIINIITITIIIIIIIRQAGYQHEPQLWSCTRSGDAGHGTEVIGASQTIEGYTLLLGIVCLRAQTGEGLHCSGMSLAKATVDKLLKGYDIRLRPDFG</sequence>
<organism evidence="2 3">
    <name type="scientific">Pleuronectes platessa</name>
    <name type="common">European plaice</name>
    <dbReference type="NCBI Taxonomy" id="8262"/>
    <lineage>
        <taxon>Eukaryota</taxon>
        <taxon>Metazoa</taxon>
        <taxon>Chordata</taxon>
        <taxon>Craniata</taxon>
        <taxon>Vertebrata</taxon>
        <taxon>Euteleostomi</taxon>
        <taxon>Actinopterygii</taxon>
        <taxon>Neopterygii</taxon>
        <taxon>Teleostei</taxon>
        <taxon>Neoteleostei</taxon>
        <taxon>Acanthomorphata</taxon>
        <taxon>Carangaria</taxon>
        <taxon>Pleuronectiformes</taxon>
        <taxon>Pleuronectoidei</taxon>
        <taxon>Pleuronectidae</taxon>
        <taxon>Pleuronectes</taxon>
    </lineage>
</organism>
<keyword evidence="1" id="KW-0812">Transmembrane</keyword>
<accession>A0A9N7V3L3</accession>
<reference evidence="2" key="1">
    <citation type="submission" date="2020-03" db="EMBL/GenBank/DDBJ databases">
        <authorList>
            <person name="Weist P."/>
        </authorList>
    </citation>
    <scope>NUCLEOTIDE SEQUENCE</scope>
</reference>
<dbReference type="EMBL" id="CADEAL010002791">
    <property type="protein sequence ID" value="CAB1442196.1"/>
    <property type="molecule type" value="Genomic_DNA"/>
</dbReference>
<evidence type="ECO:0000313" key="2">
    <source>
        <dbReference type="EMBL" id="CAB1442196.1"/>
    </source>
</evidence>
<gene>
    <name evidence="2" type="ORF">PLEPLA_LOCUS29885</name>
</gene>
<feature type="non-terminal residue" evidence="2">
    <location>
        <position position="1"/>
    </location>
</feature>
<keyword evidence="3" id="KW-1185">Reference proteome</keyword>
<name>A0A9N7V3L3_PLEPL</name>
<proteinExistence type="predicted"/>
<keyword evidence="1" id="KW-1133">Transmembrane helix</keyword>
<evidence type="ECO:0000256" key="1">
    <source>
        <dbReference type="SAM" id="Phobius"/>
    </source>
</evidence>
<keyword evidence="1" id="KW-0472">Membrane</keyword>
<protein>
    <submittedName>
        <fullName evidence="2">Uncharacterized protein</fullName>
    </submittedName>
</protein>
<dbReference type="AlphaFoldDB" id="A0A9N7V3L3"/>